<dbReference type="NCBIfam" id="NF005559">
    <property type="entry name" value="PRK07231.1"/>
    <property type="match status" value="1"/>
</dbReference>
<dbReference type="InterPro" id="IPR002347">
    <property type="entry name" value="SDR_fam"/>
</dbReference>
<dbReference type="Proteomes" id="UP001238088">
    <property type="component" value="Unassembled WGS sequence"/>
</dbReference>
<dbReference type="InterPro" id="IPR057326">
    <property type="entry name" value="KR_dom"/>
</dbReference>
<dbReference type="SMART" id="SM00822">
    <property type="entry name" value="PKS_KR"/>
    <property type="match status" value="1"/>
</dbReference>
<evidence type="ECO:0000256" key="3">
    <source>
        <dbReference type="RuleBase" id="RU000363"/>
    </source>
</evidence>
<evidence type="ECO:0000259" key="4">
    <source>
        <dbReference type="SMART" id="SM00822"/>
    </source>
</evidence>
<feature type="domain" description="Ketoreductase" evidence="4">
    <location>
        <begin position="6"/>
        <end position="185"/>
    </location>
</feature>
<dbReference type="EMBL" id="JAUSUB010000022">
    <property type="protein sequence ID" value="MDQ0272356.1"/>
    <property type="molecule type" value="Genomic_DNA"/>
</dbReference>
<dbReference type="Gene3D" id="3.40.50.720">
    <property type="entry name" value="NAD(P)-binding Rossmann-like Domain"/>
    <property type="match status" value="1"/>
</dbReference>
<evidence type="ECO:0000313" key="6">
    <source>
        <dbReference type="Proteomes" id="UP001238088"/>
    </source>
</evidence>
<evidence type="ECO:0000256" key="1">
    <source>
        <dbReference type="ARBA" id="ARBA00006484"/>
    </source>
</evidence>
<dbReference type="Pfam" id="PF00106">
    <property type="entry name" value="adh_short"/>
    <property type="match status" value="1"/>
</dbReference>
<dbReference type="NCBIfam" id="NF009466">
    <property type="entry name" value="PRK12826.1-2"/>
    <property type="match status" value="1"/>
</dbReference>
<dbReference type="PROSITE" id="PS00061">
    <property type="entry name" value="ADH_SHORT"/>
    <property type="match status" value="1"/>
</dbReference>
<dbReference type="SUPFAM" id="SSF51735">
    <property type="entry name" value="NAD(P)-binding Rossmann-fold domains"/>
    <property type="match status" value="1"/>
</dbReference>
<dbReference type="RefSeq" id="WP_307477656.1">
    <property type="nucleotide sequence ID" value="NZ_JAUSUB010000022.1"/>
</dbReference>
<evidence type="ECO:0000256" key="2">
    <source>
        <dbReference type="ARBA" id="ARBA00023002"/>
    </source>
</evidence>
<evidence type="ECO:0000313" key="5">
    <source>
        <dbReference type="EMBL" id="MDQ0272356.1"/>
    </source>
</evidence>
<organism evidence="5 6">
    <name type="scientific">Cytobacillus purgationiresistens</name>
    <dbReference type="NCBI Taxonomy" id="863449"/>
    <lineage>
        <taxon>Bacteria</taxon>
        <taxon>Bacillati</taxon>
        <taxon>Bacillota</taxon>
        <taxon>Bacilli</taxon>
        <taxon>Bacillales</taxon>
        <taxon>Bacillaceae</taxon>
        <taxon>Cytobacillus</taxon>
    </lineage>
</organism>
<keyword evidence="6" id="KW-1185">Reference proteome</keyword>
<name>A0ABU0AM68_9BACI</name>
<comment type="caution">
    <text evidence="5">The sequence shown here is derived from an EMBL/GenBank/DDBJ whole genome shotgun (WGS) entry which is preliminary data.</text>
</comment>
<comment type="similarity">
    <text evidence="1 3">Belongs to the short-chain dehydrogenases/reductases (SDR) family.</text>
</comment>
<sequence>MMITNKVAIVTGAGRGIGRATALHLLNEGVKVVFVDINRDILKKTFEEHQLEEQNAFWIETNITDVAQIKQMVSSVIEKYGQIDFLVNCAGVMQTKPFLEITEEDWDKVTDVNMRGLFFCLQEVAKHMVSNKFGRIVNFSSVAGRSGRPLAVHYSASKTAVLSITKSAALALAEHNITVNAICPGIIPTEMWTEIAEQRAKIFDSKPGEPFQQAVQSIPLKRAGTHEDISSMVMYLLSDQGNYVTGQAINICGGLEMN</sequence>
<proteinExistence type="inferred from homology"/>
<protein>
    <submittedName>
        <fullName evidence="5">NAD(P)-dependent dehydrogenase (Short-subunit alcohol dehydrogenase family)</fullName>
    </submittedName>
</protein>
<dbReference type="PRINTS" id="PR00081">
    <property type="entry name" value="GDHRDH"/>
</dbReference>
<dbReference type="PRINTS" id="PR00080">
    <property type="entry name" value="SDRFAMILY"/>
</dbReference>
<dbReference type="PANTHER" id="PTHR42760">
    <property type="entry name" value="SHORT-CHAIN DEHYDROGENASES/REDUCTASES FAMILY MEMBER"/>
    <property type="match status" value="1"/>
</dbReference>
<dbReference type="InterPro" id="IPR020904">
    <property type="entry name" value="Sc_DH/Rdtase_CS"/>
</dbReference>
<dbReference type="PANTHER" id="PTHR42760:SF133">
    <property type="entry name" value="3-OXOACYL-[ACYL-CARRIER-PROTEIN] REDUCTASE"/>
    <property type="match status" value="1"/>
</dbReference>
<keyword evidence="2" id="KW-0560">Oxidoreductase</keyword>
<gene>
    <name evidence="5" type="ORF">J2S17_004248</name>
</gene>
<accession>A0ABU0AM68</accession>
<dbReference type="InterPro" id="IPR036291">
    <property type="entry name" value="NAD(P)-bd_dom_sf"/>
</dbReference>
<reference evidence="5 6" key="1">
    <citation type="submission" date="2023-07" db="EMBL/GenBank/DDBJ databases">
        <title>Genomic Encyclopedia of Type Strains, Phase IV (KMG-IV): sequencing the most valuable type-strain genomes for metagenomic binning, comparative biology and taxonomic classification.</title>
        <authorList>
            <person name="Goeker M."/>
        </authorList>
    </citation>
    <scope>NUCLEOTIDE SEQUENCE [LARGE SCALE GENOMIC DNA]</scope>
    <source>
        <strain evidence="5 6">DSM 23494</strain>
    </source>
</reference>